<dbReference type="PANTHER" id="PTHR13847">
    <property type="entry name" value="SARCOSINE DEHYDROGENASE-RELATED"/>
    <property type="match status" value="1"/>
</dbReference>
<evidence type="ECO:0000313" key="7">
    <source>
        <dbReference type="Proteomes" id="UP000646478"/>
    </source>
</evidence>
<comment type="caution">
    <text evidence="6">The sequence shown here is derived from an EMBL/GenBank/DDBJ whole genome shotgun (WGS) entry which is preliminary data.</text>
</comment>
<dbReference type="EMBL" id="BMHH01000002">
    <property type="protein sequence ID" value="GGA83374.1"/>
    <property type="molecule type" value="Genomic_DNA"/>
</dbReference>
<keyword evidence="4" id="KW-0472">Membrane</keyword>
<evidence type="ECO:0000256" key="2">
    <source>
        <dbReference type="ARBA" id="ARBA00023002"/>
    </source>
</evidence>
<dbReference type="Pfam" id="PF01266">
    <property type="entry name" value="DAO"/>
    <property type="match status" value="1"/>
</dbReference>
<proteinExistence type="inferred from homology"/>
<sequence length="412" mass="44942">MTSISNIAPLKRKRAGATLGRRKTSMNKRPYVSRASYPTSVAVIGAGLAGLTTAYWLTRLGIPVTIIDAKPGPGEGTSFANGGMLTPSQSNPWNAPGTIRHLSSWIWHKDSPLKIYPSALPHLIGWGARFLWDSWPSRYRRWTARNFILGHYSLEQLKLLVRETGLHFDRESHGTLQVFREQAEIDARMPIMDFMSRRGLDVQRLDRERLADLEPVFDDDRSPFVGGLYFPKDESGDAFLFCEGLAGWLALMGVTFCYGSGVERLDVESGKVRAAVTADDTIKADAFVVACGPGSRILLHNCGIHCPIYPAKGYSLTVDIGAANSGPRLPVVDMHDEICVTPLGRRLRIAGSVEFCGYDLTIDAKRSEANPQPSAQSRAAAASISGQRILPLDGPASCHPDGLPDAGAFPPR</sequence>
<dbReference type="SUPFAM" id="SSF51905">
    <property type="entry name" value="FAD/NAD(P)-binding domain"/>
    <property type="match status" value="1"/>
</dbReference>
<evidence type="ECO:0000256" key="1">
    <source>
        <dbReference type="ARBA" id="ARBA00009410"/>
    </source>
</evidence>
<reference evidence="6" key="2">
    <citation type="submission" date="2020-09" db="EMBL/GenBank/DDBJ databases">
        <authorList>
            <person name="Sun Q."/>
            <person name="Zhou Y."/>
        </authorList>
    </citation>
    <scope>NUCLEOTIDE SEQUENCE</scope>
    <source>
        <strain evidence="6">CGMCC 1.15082</strain>
    </source>
</reference>
<gene>
    <name evidence="6" type="primary">dadA</name>
    <name evidence="6" type="ORF">GCM10011491_08550</name>
</gene>
<evidence type="ECO:0000256" key="3">
    <source>
        <dbReference type="SAM" id="MobiDB-lite"/>
    </source>
</evidence>
<name>A0A916S409_9HYPH</name>
<keyword evidence="2" id="KW-0560">Oxidoreductase</keyword>
<keyword evidence="4" id="KW-1133">Transmembrane helix</keyword>
<protein>
    <submittedName>
        <fullName evidence="6">D-amino acid dehydrogenase</fullName>
    </submittedName>
</protein>
<feature type="domain" description="FAD dependent oxidoreductase" evidence="5">
    <location>
        <begin position="41"/>
        <end position="369"/>
    </location>
</feature>
<feature type="transmembrane region" description="Helical" evidence="4">
    <location>
        <begin position="35"/>
        <end position="57"/>
    </location>
</feature>
<dbReference type="GO" id="GO:0005737">
    <property type="term" value="C:cytoplasm"/>
    <property type="evidence" value="ECO:0007669"/>
    <property type="project" value="TreeGrafter"/>
</dbReference>
<dbReference type="InterPro" id="IPR036188">
    <property type="entry name" value="FAD/NAD-bd_sf"/>
</dbReference>
<dbReference type="AlphaFoldDB" id="A0A916S409"/>
<keyword evidence="7" id="KW-1185">Reference proteome</keyword>
<dbReference type="Gene3D" id="3.50.50.60">
    <property type="entry name" value="FAD/NAD(P)-binding domain"/>
    <property type="match status" value="2"/>
</dbReference>
<comment type="similarity">
    <text evidence="1">Belongs to the DadA oxidoreductase family.</text>
</comment>
<organism evidence="6 7">
    <name type="scientific">Brucella endophytica</name>
    <dbReference type="NCBI Taxonomy" id="1963359"/>
    <lineage>
        <taxon>Bacteria</taxon>
        <taxon>Pseudomonadati</taxon>
        <taxon>Pseudomonadota</taxon>
        <taxon>Alphaproteobacteria</taxon>
        <taxon>Hyphomicrobiales</taxon>
        <taxon>Brucellaceae</taxon>
        <taxon>Brucella/Ochrobactrum group</taxon>
        <taxon>Brucella</taxon>
    </lineage>
</organism>
<dbReference type="GO" id="GO:0005886">
    <property type="term" value="C:plasma membrane"/>
    <property type="evidence" value="ECO:0007669"/>
    <property type="project" value="TreeGrafter"/>
</dbReference>
<evidence type="ECO:0000256" key="4">
    <source>
        <dbReference type="SAM" id="Phobius"/>
    </source>
</evidence>
<accession>A0A916S409</accession>
<dbReference type="InterPro" id="IPR006076">
    <property type="entry name" value="FAD-dep_OxRdtase"/>
</dbReference>
<reference evidence="6" key="1">
    <citation type="journal article" date="2014" name="Int. J. Syst. Evol. Microbiol.">
        <title>Complete genome sequence of Corynebacterium casei LMG S-19264T (=DSM 44701T), isolated from a smear-ripened cheese.</title>
        <authorList>
            <consortium name="US DOE Joint Genome Institute (JGI-PGF)"/>
            <person name="Walter F."/>
            <person name="Albersmeier A."/>
            <person name="Kalinowski J."/>
            <person name="Ruckert C."/>
        </authorList>
    </citation>
    <scope>NUCLEOTIDE SEQUENCE</scope>
    <source>
        <strain evidence="6">CGMCC 1.15082</strain>
    </source>
</reference>
<dbReference type="Proteomes" id="UP000646478">
    <property type="component" value="Unassembled WGS sequence"/>
</dbReference>
<evidence type="ECO:0000259" key="5">
    <source>
        <dbReference type="Pfam" id="PF01266"/>
    </source>
</evidence>
<dbReference type="GO" id="GO:0055130">
    <property type="term" value="P:D-alanine catabolic process"/>
    <property type="evidence" value="ECO:0007669"/>
    <property type="project" value="TreeGrafter"/>
</dbReference>
<keyword evidence="4" id="KW-0812">Transmembrane</keyword>
<evidence type="ECO:0000313" key="6">
    <source>
        <dbReference type="EMBL" id="GGA83374.1"/>
    </source>
</evidence>
<dbReference type="PANTHER" id="PTHR13847:SF280">
    <property type="entry name" value="D-AMINO ACID DEHYDROGENASE"/>
    <property type="match status" value="1"/>
</dbReference>
<dbReference type="GO" id="GO:0008718">
    <property type="term" value="F:D-amino-acid dehydrogenase activity"/>
    <property type="evidence" value="ECO:0007669"/>
    <property type="project" value="TreeGrafter"/>
</dbReference>
<feature type="region of interest" description="Disordered" evidence="3">
    <location>
        <begin position="390"/>
        <end position="412"/>
    </location>
</feature>